<evidence type="ECO:0000256" key="1">
    <source>
        <dbReference type="SAM" id="MobiDB-lite"/>
    </source>
</evidence>
<protein>
    <submittedName>
        <fullName evidence="2">Uncharacterized protein</fullName>
    </submittedName>
</protein>
<accession>A0A067PVM1</accession>
<organism evidence="2 3">
    <name type="scientific">Jaapia argillacea MUCL 33604</name>
    <dbReference type="NCBI Taxonomy" id="933084"/>
    <lineage>
        <taxon>Eukaryota</taxon>
        <taxon>Fungi</taxon>
        <taxon>Dikarya</taxon>
        <taxon>Basidiomycota</taxon>
        <taxon>Agaricomycotina</taxon>
        <taxon>Agaricomycetes</taxon>
        <taxon>Agaricomycetidae</taxon>
        <taxon>Jaapiales</taxon>
        <taxon>Jaapiaceae</taxon>
        <taxon>Jaapia</taxon>
    </lineage>
</organism>
<dbReference type="Proteomes" id="UP000027265">
    <property type="component" value="Unassembled WGS sequence"/>
</dbReference>
<evidence type="ECO:0000313" key="3">
    <source>
        <dbReference type="Proteomes" id="UP000027265"/>
    </source>
</evidence>
<dbReference type="HOGENOM" id="CLU_1759092_0_0_1"/>
<sequence length="148" mass="16990">MSTPNWSGERASPTNRQCQGTHEPERLPRAQITEFETPTRPQPTHLHFSTSIQRMPTVVRDTPLQAIESLPDSRPSTCVQVSRLRTYRPLPLPPLNSAPPNDTPTTLQPLHSDIRLMERPTNQARDTFWRIRSTRQDFLQTPPPSYTE</sequence>
<name>A0A067PVM1_9AGAM</name>
<feature type="region of interest" description="Disordered" evidence="1">
    <location>
        <begin position="88"/>
        <end position="121"/>
    </location>
</feature>
<feature type="region of interest" description="Disordered" evidence="1">
    <location>
        <begin position="1"/>
        <end position="53"/>
    </location>
</feature>
<feature type="compositionally biased region" description="Polar residues" evidence="1">
    <location>
        <begin position="1"/>
        <end position="20"/>
    </location>
</feature>
<dbReference type="InParanoid" id="A0A067PVM1"/>
<reference evidence="3" key="1">
    <citation type="journal article" date="2014" name="Proc. Natl. Acad. Sci. U.S.A.">
        <title>Extensive sampling of basidiomycete genomes demonstrates inadequacy of the white-rot/brown-rot paradigm for wood decay fungi.</title>
        <authorList>
            <person name="Riley R."/>
            <person name="Salamov A.A."/>
            <person name="Brown D.W."/>
            <person name="Nagy L.G."/>
            <person name="Floudas D."/>
            <person name="Held B.W."/>
            <person name="Levasseur A."/>
            <person name="Lombard V."/>
            <person name="Morin E."/>
            <person name="Otillar R."/>
            <person name="Lindquist E.A."/>
            <person name="Sun H."/>
            <person name="LaButti K.M."/>
            <person name="Schmutz J."/>
            <person name="Jabbour D."/>
            <person name="Luo H."/>
            <person name="Baker S.E."/>
            <person name="Pisabarro A.G."/>
            <person name="Walton J.D."/>
            <person name="Blanchette R.A."/>
            <person name="Henrissat B."/>
            <person name="Martin F."/>
            <person name="Cullen D."/>
            <person name="Hibbett D.S."/>
            <person name="Grigoriev I.V."/>
        </authorList>
    </citation>
    <scope>NUCLEOTIDE SEQUENCE [LARGE SCALE GENOMIC DNA]</scope>
    <source>
        <strain evidence="3">MUCL 33604</strain>
    </source>
</reference>
<evidence type="ECO:0000313" key="2">
    <source>
        <dbReference type="EMBL" id="KDQ58784.1"/>
    </source>
</evidence>
<proteinExistence type="predicted"/>
<gene>
    <name evidence="2" type="ORF">JAAARDRAFT_206629</name>
</gene>
<dbReference type="AlphaFoldDB" id="A0A067PVM1"/>
<dbReference type="EMBL" id="KL197717">
    <property type="protein sequence ID" value="KDQ58784.1"/>
    <property type="molecule type" value="Genomic_DNA"/>
</dbReference>
<keyword evidence="3" id="KW-1185">Reference proteome</keyword>